<sequence>MTDFQIRIVSRPNRIPPALVRTVASFLKDRDFYVSVEDATSDPRPIRAGVPQGSCLSPCLYAVYTDDIPTLTDQLQHWEEDVVLALYADDSAYLASSRRADLAAAKLQRVLDLLPDWLDRWRVAVNVTKTAALLTGQQRAMPTKLRLRGQEVEWQTRAARSMLRPVLRSHLPLRAKVALYKGYIRSRLTYAAPAWYALCSSSQKRGSKPNRTSPYG</sequence>
<proteinExistence type="predicted"/>
<dbReference type="PANTHER" id="PTHR33332">
    <property type="entry name" value="REVERSE TRANSCRIPTASE DOMAIN-CONTAINING PROTEIN"/>
    <property type="match status" value="1"/>
</dbReference>
<comment type="caution">
    <text evidence="2">The sequence shown here is derived from an EMBL/GenBank/DDBJ whole genome shotgun (WGS) entry which is preliminary data.</text>
</comment>
<evidence type="ECO:0000313" key="3">
    <source>
        <dbReference type="Proteomes" id="UP000299102"/>
    </source>
</evidence>
<dbReference type="GO" id="GO:0003964">
    <property type="term" value="F:RNA-directed DNA polymerase activity"/>
    <property type="evidence" value="ECO:0007669"/>
    <property type="project" value="UniProtKB-KW"/>
</dbReference>
<keyword evidence="2" id="KW-0548">Nucleotidyltransferase</keyword>
<feature type="domain" description="Reverse transcriptase" evidence="1">
    <location>
        <begin position="1"/>
        <end position="152"/>
    </location>
</feature>
<evidence type="ECO:0000259" key="1">
    <source>
        <dbReference type="PROSITE" id="PS50878"/>
    </source>
</evidence>
<dbReference type="Proteomes" id="UP000299102">
    <property type="component" value="Unassembled WGS sequence"/>
</dbReference>
<evidence type="ECO:0000313" key="2">
    <source>
        <dbReference type="EMBL" id="GBP82599.1"/>
    </source>
</evidence>
<keyword evidence="2" id="KW-0695">RNA-directed DNA polymerase</keyword>
<dbReference type="AlphaFoldDB" id="A0A4C1Z6Q8"/>
<accession>A0A4C1Z6Q8</accession>
<gene>
    <name evidence="2" type="primary">pol</name>
    <name evidence="2" type="ORF">EVAR_69822_1</name>
</gene>
<dbReference type="PROSITE" id="PS50878">
    <property type="entry name" value="RT_POL"/>
    <property type="match status" value="1"/>
</dbReference>
<dbReference type="EMBL" id="BGZK01001572">
    <property type="protein sequence ID" value="GBP82599.1"/>
    <property type="molecule type" value="Genomic_DNA"/>
</dbReference>
<dbReference type="InterPro" id="IPR000477">
    <property type="entry name" value="RT_dom"/>
</dbReference>
<keyword evidence="3" id="KW-1185">Reference proteome</keyword>
<keyword evidence="2" id="KW-0808">Transferase</keyword>
<dbReference type="OrthoDB" id="412981at2759"/>
<protein>
    <submittedName>
        <fullName evidence="2">RNA-directed DNA polymerase from mobile element jockey</fullName>
    </submittedName>
</protein>
<reference evidence="2 3" key="1">
    <citation type="journal article" date="2019" name="Commun. Biol.">
        <title>The bagworm genome reveals a unique fibroin gene that provides high tensile strength.</title>
        <authorList>
            <person name="Kono N."/>
            <person name="Nakamura H."/>
            <person name="Ohtoshi R."/>
            <person name="Tomita M."/>
            <person name="Numata K."/>
            <person name="Arakawa K."/>
        </authorList>
    </citation>
    <scope>NUCLEOTIDE SEQUENCE [LARGE SCALE GENOMIC DNA]</scope>
</reference>
<dbReference type="Pfam" id="PF00078">
    <property type="entry name" value="RVT_1"/>
    <property type="match status" value="1"/>
</dbReference>
<name>A0A4C1Z6Q8_EUMVA</name>
<dbReference type="STRING" id="151549.A0A4C1Z6Q8"/>
<organism evidence="2 3">
    <name type="scientific">Eumeta variegata</name>
    <name type="common">Bagworm moth</name>
    <name type="synonym">Eumeta japonica</name>
    <dbReference type="NCBI Taxonomy" id="151549"/>
    <lineage>
        <taxon>Eukaryota</taxon>
        <taxon>Metazoa</taxon>
        <taxon>Ecdysozoa</taxon>
        <taxon>Arthropoda</taxon>
        <taxon>Hexapoda</taxon>
        <taxon>Insecta</taxon>
        <taxon>Pterygota</taxon>
        <taxon>Neoptera</taxon>
        <taxon>Endopterygota</taxon>
        <taxon>Lepidoptera</taxon>
        <taxon>Glossata</taxon>
        <taxon>Ditrysia</taxon>
        <taxon>Tineoidea</taxon>
        <taxon>Psychidae</taxon>
        <taxon>Oiketicinae</taxon>
        <taxon>Eumeta</taxon>
    </lineage>
</organism>